<feature type="compositionally biased region" description="Basic and acidic residues" evidence="1">
    <location>
        <begin position="241"/>
        <end position="257"/>
    </location>
</feature>
<dbReference type="AlphaFoldDB" id="A0A2P6MPN4"/>
<evidence type="ECO:0000313" key="4">
    <source>
        <dbReference type="Proteomes" id="UP000241769"/>
    </source>
</evidence>
<sequence>EATLLFSQKKVPLLPDTLSCFHILQDHCDRMEEEEESVIAAAAQRMSATIRKYYELTDDCELYCMSILLHPSRKTNYLKAIGWSPEWISTSIEILRSTFATHYKVQNEEVPGESEDEDNPLNTSFGASIEAKIFADMEAEVNKISNNDPIDIWLQDRPVFRHVDGKPQAIDPIEYWLAKLNSATDHHHCLAQMAIDVLSCPATSTDVERCQAFATICQCLRFPPSLLLVRGLAKGSFPVSPEKRKNKTETVSRRDSLRDSLKTRPSMQVLSLYLSQSLPQILHFSSHHPMVQILINCLDAKIMKLTVIMDYLTLDIGWYNDCLIFSIPKYHCPLLFSTL</sequence>
<dbReference type="OrthoDB" id="3359487at2759"/>
<accession>A0A2P6MPN4</accession>
<dbReference type="Proteomes" id="UP000241769">
    <property type="component" value="Unassembled WGS sequence"/>
</dbReference>
<evidence type="ECO:0000256" key="1">
    <source>
        <dbReference type="SAM" id="MobiDB-lite"/>
    </source>
</evidence>
<protein>
    <recommendedName>
        <fullName evidence="2">HAT C-terminal dimerisation domain-containing protein</fullName>
    </recommendedName>
</protein>
<dbReference type="GO" id="GO:0046983">
    <property type="term" value="F:protein dimerization activity"/>
    <property type="evidence" value="ECO:0007669"/>
    <property type="project" value="InterPro"/>
</dbReference>
<evidence type="ECO:0000313" key="3">
    <source>
        <dbReference type="EMBL" id="PRP73673.1"/>
    </source>
</evidence>
<comment type="caution">
    <text evidence="3">The sequence shown here is derived from an EMBL/GenBank/DDBJ whole genome shotgun (WGS) entry which is preliminary data.</text>
</comment>
<feature type="non-terminal residue" evidence="3">
    <location>
        <position position="1"/>
    </location>
</feature>
<reference evidence="3 4" key="1">
    <citation type="journal article" date="2018" name="Genome Biol. Evol.">
        <title>Multiple Roots of Fruiting Body Formation in Amoebozoa.</title>
        <authorList>
            <person name="Hillmann F."/>
            <person name="Forbes G."/>
            <person name="Novohradska S."/>
            <person name="Ferling I."/>
            <person name="Riege K."/>
            <person name="Groth M."/>
            <person name="Westermann M."/>
            <person name="Marz M."/>
            <person name="Spaller T."/>
            <person name="Winckler T."/>
            <person name="Schaap P."/>
            <person name="Glockner G."/>
        </authorList>
    </citation>
    <scope>NUCLEOTIDE SEQUENCE [LARGE SCALE GENOMIC DNA]</scope>
    <source>
        <strain evidence="3 4">Jena</strain>
    </source>
</reference>
<name>A0A2P6MPN4_9EUKA</name>
<dbReference type="Pfam" id="PF05699">
    <property type="entry name" value="Dimer_Tnp_hAT"/>
    <property type="match status" value="1"/>
</dbReference>
<dbReference type="InterPro" id="IPR008906">
    <property type="entry name" value="HATC_C_dom"/>
</dbReference>
<feature type="region of interest" description="Disordered" evidence="1">
    <location>
        <begin position="237"/>
        <end position="257"/>
    </location>
</feature>
<dbReference type="SUPFAM" id="SSF53098">
    <property type="entry name" value="Ribonuclease H-like"/>
    <property type="match status" value="1"/>
</dbReference>
<dbReference type="STRING" id="1890364.A0A2P6MPN4"/>
<feature type="domain" description="HAT C-terminal dimerisation" evidence="2">
    <location>
        <begin position="151"/>
        <end position="209"/>
    </location>
</feature>
<proteinExistence type="predicted"/>
<gene>
    <name evidence="3" type="ORF">PROFUN_16404</name>
</gene>
<dbReference type="EMBL" id="MDYQ01000577">
    <property type="protein sequence ID" value="PRP73673.1"/>
    <property type="molecule type" value="Genomic_DNA"/>
</dbReference>
<dbReference type="InParanoid" id="A0A2P6MPN4"/>
<organism evidence="3 4">
    <name type="scientific">Planoprotostelium fungivorum</name>
    <dbReference type="NCBI Taxonomy" id="1890364"/>
    <lineage>
        <taxon>Eukaryota</taxon>
        <taxon>Amoebozoa</taxon>
        <taxon>Evosea</taxon>
        <taxon>Variosea</taxon>
        <taxon>Cavosteliida</taxon>
        <taxon>Cavosteliaceae</taxon>
        <taxon>Planoprotostelium</taxon>
    </lineage>
</organism>
<keyword evidence="4" id="KW-1185">Reference proteome</keyword>
<dbReference type="InterPro" id="IPR012337">
    <property type="entry name" value="RNaseH-like_sf"/>
</dbReference>
<evidence type="ECO:0000259" key="2">
    <source>
        <dbReference type="Pfam" id="PF05699"/>
    </source>
</evidence>